<dbReference type="Proteomes" id="UP000789901">
    <property type="component" value="Unassembled WGS sequence"/>
</dbReference>
<evidence type="ECO:0000256" key="1">
    <source>
        <dbReference type="SAM" id="MobiDB-lite"/>
    </source>
</evidence>
<dbReference type="EMBL" id="CAJVQB010001397">
    <property type="protein sequence ID" value="CAG8533974.1"/>
    <property type="molecule type" value="Genomic_DNA"/>
</dbReference>
<evidence type="ECO:0000313" key="3">
    <source>
        <dbReference type="Proteomes" id="UP000789901"/>
    </source>
</evidence>
<feature type="region of interest" description="Disordered" evidence="1">
    <location>
        <begin position="1"/>
        <end position="21"/>
    </location>
</feature>
<accession>A0ABM8W620</accession>
<name>A0ABM8W620_GIGMA</name>
<feature type="compositionally biased region" description="Low complexity" evidence="1">
    <location>
        <begin position="57"/>
        <end position="69"/>
    </location>
</feature>
<gene>
    <name evidence="2" type="ORF">GMARGA_LOCUS3758</name>
</gene>
<proteinExistence type="predicted"/>
<feature type="region of interest" description="Disordered" evidence="1">
    <location>
        <begin position="55"/>
        <end position="91"/>
    </location>
</feature>
<feature type="compositionally biased region" description="Polar residues" evidence="1">
    <location>
        <begin position="80"/>
        <end position="91"/>
    </location>
</feature>
<evidence type="ECO:0000313" key="2">
    <source>
        <dbReference type="EMBL" id="CAG8533974.1"/>
    </source>
</evidence>
<protein>
    <submittedName>
        <fullName evidence="2">22919_t:CDS:1</fullName>
    </submittedName>
</protein>
<feature type="compositionally biased region" description="Polar residues" evidence="1">
    <location>
        <begin position="1"/>
        <end position="11"/>
    </location>
</feature>
<reference evidence="2 3" key="1">
    <citation type="submission" date="2021-06" db="EMBL/GenBank/DDBJ databases">
        <authorList>
            <person name="Kallberg Y."/>
            <person name="Tangrot J."/>
            <person name="Rosling A."/>
        </authorList>
    </citation>
    <scope>NUCLEOTIDE SEQUENCE [LARGE SCALE GENOMIC DNA]</scope>
    <source>
        <strain evidence="2 3">120-4 pot B 10/14</strain>
    </source>
</reference>
<organism evidence="2 3">
    <name type="scientific">Gigaspora margarita</name>
    <dbReference type="NCBI Taxonomy" id="4874"/>
    <lineage>
        <taxon>Eukaryota</taxon>
        <taxon>Fungi</taxon>
        <taxon>Fungi incertae sedis</taxon>
        <taxon>Mucoromycota</taxon>
        <taxon>Glomeromycotina</taxon>
        <taxon>Glomeromycetes</taxon>
        <taxon>Diversisporales</taxon>
        <taxon>Gigasporaceae</taxon>
        <taxon>Gigaspora</taxon>
    </lineage>
</organism>
<comment type="caution">
    <text evidence="2">The sequence shown here is derived from an EMBL/GenBank/DDBJ whole genome shotgun (WGS) entry which is preliminary data.</text>
</comment>
<sequence length="91" mass="10258">MPNSSTKTDQGFNDKPRISSQTFRKSLRTYLTFNSCRPGSCLTPVFVASSSLRLSYPPQSTPRTSRTPTMKTNFLRGDVKQNTTSPQRPRI</sequence>
<keyword evidence="3" id="KW-1185">Reference proteome</keyword>